<protein>
    <recommendedName>
        <fullName evidence="3">Vacuolar protein sorting-associated protein 62</fullName>
    </recommendedName>
</protein>
<keyword evidence="2" id="KW-1185">Reference proteome</keyword>
<dbReference type="AlphaFoldDB" id="A0A2I0XI15"/>
<accession>A0A2I0XI15</accession>
<evidence type="ECO:0000313" key="2">
    <source>
        <dbReference type="Proteomes" id="UP000233837"/>
    </source>
</evidence>
<name>A0A2I0XI15_9ASPA</name>
<organism evidence="1 2">
    <name type="scientific">Dendrobium catenatum</name>
    <dbReference type="NCBI Taxonomy" id="906689"/>
    <lineage>
        <taxon>Eukaryota</taxon>
        <taxon>Viridiplantae</taxon>
        <taxon>Streptophyta</taxon>
        <taxon>Embryophyta</taxon>
        <taxon>Tracheophyta</taxon>
        <taxon>Spermatophyta</taxon>
        <taxon>Magnoliopsida</taxon>
        <taxon>Liliopsida</taxon>
        <taxon>Asparagales</taxon>
        <taxon>Orchidaceae</taxon>
        <taxon>Epidendroideae</taxon>
        <taxon>Malaxideae</taxon>
        <taxon>Dendrobiinae</taxon>
        <taxon>Dendrobium</taxon>
    </lineage>
</organism>
<sequence length="558" mass="62474">MEGYSCFCWNRGGVYDIVSSEPEPFSLPSAIPEWPKGDGFAKGSIYLGELEVVNITKFQSIWSCYVSKNKREGATFYKPLTIPDGFFSLGDYGQQIGQPFQGFLLAARPAANSKDAELPPLQKPIDYKLIWCSANWQDDSHDGSVCFWLPCPPEGYRAVGYLVTVDSNKPSVDEVRCVRADLTDTCENHEPILSIESNSLDIPFTVWKSRPSFRGMWCKGVPVGTFCCSTNSNFNDEIEISCLKNFDPALLAMPNLDQVHALIKHYGPTVFFHPKETYMPSSVSWFFTNGATLYTRGEEEGQAIDAKGSNLPGEGDNDGEYWIDLPDDHVKYGNIDSAELYIHVKPALGGTFTDIAMWVFCPFNGPATLKVGLLNISLKHIGQHVGDWEHFTLRISNFTGELCSIYFSEHSGGEWVDISGLEFVEGNRAIIYSSKNGHASFPHPGTYLQGSEKLGIGVRNDAAWSKFYVDSSVHYKIIAAEYLGDVISEPCWLQYMREWGPTVEYNSRSELDKILSFLPVNLRYSVENVVDKLPVELFREEGPTGPKKKDNWVGDERT</sequence>
<evidence type="ECO:0008006" key="3">
    <source>
        <dbReference type="Google" id="ProtNLM"/>
    </source>
</evidence>
<reference evidence="1 2" key="1">
    <citation type="journal article" date="2016" name="Sci. Rep.">
        <title>The Dendrobium catenatum Lindl. genome sequence provides insights into polysaccharide synthase, floral development and adaptive evolution.</title>
        <authorList>
            <person name="Zhang G.Q."/>
            <person name="Xu Q."/>
            <person name="Bian C."/>
            <person name="Tsai W.C."/>
            <person name="Yeh C.M."/>
            <person name="Liu K.W."/>
            <person name="Yoshida K."/>
            <person name="Zhang L.S."/>
            <person name="Chang S.B."/>
            <person name="Chen F."/>
            <person name="Shi Y."/>
            <person name="Su Y.Y."/>
            <person name="Zhang Y.Q."/>
            <person name="Chen L.J."/>
            <person name="Yin Y."/>
            <person name="Lin M."/>
            <person name="Huang H."/>
            <person name="Deng H."/>
            <person name="Wang Z.W."/>
            <person name="Zhu S.L."/>
            <person name="Zhao X."/>
            <person name="Deng C."/>
            <person name="Niu S.C."/>
            <person name="Huang J."/>
            <person name="Wang M."/>
            <person name="Liu G.H."/>
            <person name="Yang H.J."/>
            <person name="Xiao X.J."/>
            <person name="Hsiao Y.Y."/>
            <person name="Wu W.L."/>
            <person name="Chen Y.Y."/>
            <person name="Mitsuda N."/>
            <person name="Ohme-Takagi M."/>
            <person name="Luo Y.B."/>
            <person name="Van de Peer Y."/>
            <person name="Liu Z.J."/>
        </authorList>
    </citation>
    <scope>NUCLEOTIDE SEQUENCE [LARGE SCALE GENOMIC DNA]</scope>
    <source>
        <tissue evidence="1">The whole plant</tissue>
    </source>
</reference>
<dbReference type="InterPro" id="IPR009291">
    <property type="entry name" value="Vps62"/>
</dbReference>
<reference evidence="1 2" key="2">
    <citation type="journal article" date="2017" name="Nature">
        <title>The Apostasia genome and the evolution of orchids.</title>
        <authorList>
            <person name="Zhang G.Q."/>
            <person name="Liu K.W."/>
            <person name="Li Z."/>
            <person name="Lohaus R."/>
            <person name="Hsiao Y.Y."/>
            <person name="Niu S.C."/>
            <person name="Wang J.Y."/>
            <person name="Lin Y.C."/>
            <person name="Xu Q."/>
            <person name="Chen L.J."/>
            <person name="Yoshida K."/>
            <person name="Fujiwara S."/>
            <person name="Wang Z.W."/>
            <person name="Zhang Y.Q."/>
            <person name="Mitsuda N."/>
            <person name="Wang M."/>
            <person name="Liu G.H."/>
            <person name="Pecoraro L."/>
            <person name="Huang H.X."/>
            <person name="Xiao X.J."/>
            <person name="Lin M."/>
            <person name="Wu X.Y."/>
            <person name="Wu W.L."/>
            <person name="Chen Y.Y."/>
            <person name="Chang S.B."/>
            <person name="Sakamoto S."/>
            <person name="Ohme-Takagi M."/>
            <person name="Yagi M."/>
            <person name="Zeng S.J."/>
            <person name="Shen C.Y."/>
            <person name="Yeh C.M."/>
            <person name="Luo Y.B."/>
            <person name="Tsai W.C."/>
            <person name="Van de Peer Y."/>
            <person name="Liu Z.J."/>
        </authorList>
    </citation>
    <scope>NUCLEOTIDE SEQUENCE [LARGE SCALE GENOMIC DNA]</scope>
    <source>
        <tissue evidence="1">The whole plant</tissue>
    </source>
</reference>
<dbReference type="Pfam" id="PF06101">
    <property type="entry name" value="Vps62"/>
    <property type="match status" value="1"/>
</dbReference>
<evidence type="ECO:0000313" key="1">
    <source>
        <dbReference type="EMBL" id="PKU87524.1"/>
    </source>
</evidence>
<dbReference type="PANTHER" id="PTHR48203:SF1">
    <property type="entry name" value="VACUOLAR PROTEIN SORTING-ASSOCIATED PROTEIN 62"/>
    <property type="match status" value="1"/>
</dbReference>
<proteinExistence type="predicted"/>
<dbReference type="EMBL" id="KZ501872">
    <property type="protein sequence ID" value="PKU87524.1"/>
    <property type="molecule type" value="Genomic_DNA"/>
</dbReference>
<dbReference type="PANTHER" id="PTHR48203">
    <property type="entry name" value="BNAC01G40110D PROTEIN"/>
    <property type="match status" value="1"/>
</dbReference>
<gene>
    <name evidence="1" type="ORF">MA16_Dca018055</name>
</gene>
<dbReference type="Proteomes" id="UP000233837">
    <property type="component" value="Unassembled WGS sequence"/>
</dbReference>